<reference evidence="4 5" key="1">
    <citation type="submission" date="2017-05" db="EMBL/GenBank/DDBJ databases">
        <title>Vagococcus spp. assemblies.</title>
        <authorList>
            <person name="Gulvik C.A."/>
        </authorList>
    </citation>
    <scope>NUCLEOTIDE SEQUENCE [LARGE SCALE GENOMIC DNA]</scope>
    <source>
        <strain evidence="4 5">SS1714</strain>
    </source>
</reference>
<keyword evidence="1 2" id="KW-0238">DNA-binding</keyword>
<gene>
    <name evidence="4" type="ORF">CBF28_08020</name>
</gene>
<evidence type="ECO:0000256" key="1">
    <source>
        <dbReference type="ARBA" id="ARBA00023125"/>
    </source>
</evidence>
<dbReference type="InterPro" id="IPR009057">
    <property type="entry name" value="Homeodomain-like_sf"/>
</dbReference>
<dbReference type="InterPro" id="IPR036271">
    <property type="entry name" value="Tet_transcr_reg_TetR-rel_C_sf"/>
</dbReference>
<dbReference type="Pfam" id="PF00440">
    <property type="entry name" value="TetR_N"/>
    <property type="match status" value="1"/>
</dbReference>
<keyword evidence="5" id="KW-1185">Reference proteome</keyword>
<dbReference type="Gene3D" id="1.10.357.10">
    <property type="entry name" value="Tetracycline Repressor, domain 2"/>
    <property type="match status" value="1"/>
</dbReference>
<dbReference type="EMBL" id="NGKB01000006">
    <property type="protein sequence ID" value="RSU15006.1"/>
    <property type="molecule type" value="Genomic_DNA"/>
</dbReference>
<sequence>MEEKQIEILKIATEEFATNGFYQTKTDIIAEKANVSKGLVFHYFKTKKNLYSETIREAIVQLEKAMNEGEYPTNSLIDLFDYSLKKKFELAKSHQFEMQLILDVYSHLEQLPEEMNQEIDDYLERVNKASYEMVATIVRRLPLKNGIFEEDVVKLVLMIFNQVELDAKKTMEHEKVTNLRFFDQVMFDARKQLSILETGFLRENRNFSR</sequence>
<dbReference type="GeneID" id="95579667"/>
<evidence type="ECO:0000256" key="2">
    <source>
        <dbReference type="PROSITE-ProRule" id="PRU00335"/>
    </source>
</evidence>
<evidence type="ECO:0000313" key="4">
    <source>
        <dbReference type="EMBL" id="RSU15006.1"/>
    </source>
</evidence>
<evidence type="ECO:0000313" key="5">
    <source>
        <dbReference type="Proteomes" id="UP000288028"/>
    </source>
</evidence>
<accession>A0A430B3S8</accession>
<feature type="DNA-binding region" description="H-T-H motif" evidence="2">
    <location>
        <begin position="25"/>
        <end position="44"/>
    </location>
</feature>
<dbReference type="PANTHER" id="PTHR30328">
    <property type="entry name" value="TRANSCRIPTIONAL REPRESSOR"/>
    <property type="match status" value="1"/>
</dbReference>
<dbReference type="Gene3D" id="1.10.10.60">
    <property type="entry name" value="Homeodomain-like"/>
    <property type="match status" value="1"/>
</dbReference>
<feature type="domain" description="HTH tetR-type" evidence="3">
    <location>
        <begin position="2"/>
        <end position="62"/>
    </location>
</feature>
<dbReference type="RefSeq" id="WP_126793793.1">
    <property type="nucleotide sequence ID" value="NZ_CP060720.1"/>
</dbReference>
<dbReference type="PRINTS" id="PR00455">
    <property type="entry name" value="HTHTETR"/>
</dbReference>
<dbReference type="SUPFAM" id="SSF48498">
    <property type="entry name" value="Tetracyclin repressor-like, C-terminal domain"/>
    <property type="match status" value="1"/>
</dbReference>
<dbReference type="OrthoDB" id="9780939at2"/>
<dbReference type="AlphaFoldDB" id="A0A430B3S8"/>
<dbReference type="PANTHER" id="PTHR30328:SF54">
    <property type="entry name" value="HTH-TYPE TRANSCRIPTIONAL REPRESSOR SCO4008"/>
    <property type="match status" value="1"/>
</dbReference>
<proteinExistence type="predicted"/>
<dbReference type="PROSITE" id="PS50977">
    <property type="entry name" value="HTH_TETR_2"/>
    <property type="match status" value="1"/>
</dbReference>
<dbReference type="InterPro" id="IPR050109">
    <property type="entry name" value="HTH-type_TetR-like_transc_reg"/>
</dbReference>
<comment type="caution">
    <text evidence="4">The sequence shown here is derived from an EMBL/GenBank/DDBJ whole genome shotgun (WGS) entry which is preliminary data.</text>
</comment>
<evidence type="ECO:0000259" key="3">
    <source>
        <dbReference type="PROSITE" id="PS50977"/>
    </source>
</evidence>
<dbReference type="GO" id="GO:0003677">
    <property type="term" value="F:DNA binding"/>
    <property type="evidence" value="ECO:0007669"/>
    <property type="project" value="UniProtKB-UniRule"/>
</dbReference>
<protein>
    <recommendedName>
        <fullName evidence="3">HTH tetR-type domain-containing protein</fullName>
    </recommendedName>
</protein>
<name>A0A430B3S8_9ENTE</name>
<dbReference type="GO" id="GO:0006355">
    <property type="term" value="P:regulation of DNA-templated transcription"/>
    <property type="evidence" value="ECO:0007669"/>
    <property type="project" value="UniProtKB-ARBA"/>
</dbReference>
<dbReference type="InterPro" id="IPR001647">
    <property type="entry name" value="HTH_TetR"/>
</dbReference>
<organism evidence="4 5">
    <name type="scientific">Vagococcus carniphilus</name>
    <dbReference type="NCBI Taxonomy" id="218144"/>
    <lineage>
        <taxon>Bacteria</taxon>
        <taxon>Bacillati</taxon>
        <taxon>Bacillota</taxon>
        <taxon>Bacilli</taxon>
        <taxon>Lactobacillales</taxon>
        <taxon>Enterococcaceae</taxon>
        <taxon>Vagococcus</taxon>
    </lineage>
</organism>
<dbReference type="SUPFAM" id="SSF46689">
    <property type="entry name" value="Homeodomain-like"/>
    <property type="match status" value="1"/>
</dbReference>
<dbReference type="Proteomes" id="UP000288028">
    <property type="component" value="Unassembled WGS sequence"/>
</dbReference>